<dbReference type="InterPro" id="IPR011024">
    <property type="entry name" value="G_crystallin-like"/>
</dbReference>
<evidence type="ECO:0000256" key="1">
    <source>
        <dbReference type="ARBA" id="ARBA00004370"/>
    </source>
</evidence>
<dbReference type="PANTHER" id="PTHR35603">
    <property type="match status" value="1"/>
</dbReference>
<evidence type="ECO:0000256" key="5">
    <source>
        <dbReference type="SAM" id="SignalP"/>
    </source>
</evidence>
<dbReference type="InterPro" id="IPR001064">
    <property type="entry name" value="Beta/gamma_crystallin"/>
</dbReference>
<reference evidence="7 8" key="1">
    <citation type="submission" date="2019-12" db="EMBL/GenBank/DDBJ databases">
        <title>Novel species isolated from a subtropical stream in China.</title>
        <authorList>
            <person name="Lu H."/>
        </authorList>
    </citation>
    <scope>NUCLEOTIDE SEQUENCE [LARGE SCALE GENOMIC DNA]</scope>
    <source>
        <strain evidence="7 8">FT127W</strain>
    </source>
</reference>
<dbReference type="PANTHER" id="PTHR35603:SF2">
    <property type="entry name" value="OUTER MEMBRANE LIPOPROTEIN"/>
    <property type="match status" value="1"/>
</dbReference>
<dbReference type="SMART" id="SM00247">
    <property type="entry name" value="XTALbg"/>
    <property type="match status" value="1"/>
</dbReference>
<dbReference type="AlphaFoldDB" id="A0A7X4KJD0"/>
<evidence type="ECO:0000313" key="7">
    <source>
        <dbReference type="EMBL" id="MYN05889.1"/>
    </source>
</evidence>
<comment type="similarity">
    <text evidence="2">Belongs to the beta/gamma-crystallin family.</text>
</comment>
<keyword evidence="8" id="KW-1185">Reference proteome</keyword>
<keyword evidence="5" id="KW-0732">Signal</keyword>
<feature type="signal peptide" evidence="5">
    <location>
        <begin position="1"/>
        <end position="22"/>
    </location>
</feature>
<feature type="domain" description="Beta/gamma crystallin 'Greek key'" evidence="6">
    <location>
        <begin position="63"/>
        <end position="104"/>
    </location>
</feature>
<evidence type="ECO:0000256" key="2">
    <source>
        <dbReference type="ARBA" id="ARBA00009646"/>
    </source>
</evidence>
<protein>
    <submittedName>
        <fullName evidence="7">Glycine zipper 2TM domain-containing protein</fullName>
    </submittedName>
</protein>
<comment type="caution">
    <text evidence="7">The sequence shown here is derived from an EMBL/GenBank/DDBJ whole genome shotgun (WGS) entry which is preliminary data.</text>
</comment>
<dbReference type="SUPFAM" id="SSF49695">
    <property type="entry name" value="gamma-Crystallin-like"/>
    <property type="match status" value="1"/>
</dbReference>
<evidence type="ECO:0000256" key="3">
    <source>
        <dbReference type="ARBA" id="ARBA00022737"/>
    </source>
</evidence>
<accession>A0A7X4KJD0</accession>
<name>A0A7X4KJD0_9BURK</name>
<dbReference type="PROSITE" id="PS50915">
    <property type="entry name" value="CRYSTALLIN_BETA_GAMMA"/>
    <property type="match status" value="1"/>
</dbReference>
<evidence type="ECO:0000313" key="8">
    <source>
        <dbReference type="Proteomes" id="UP000450676"/>
    </source>
</evidence>
<evidence type="ECO:0000256" key="4">
    <source>
        <dbReference type="ARBA" id="ARBA00023136"/>
    </source>
</evidence>
<keyword evidence="4" id="KW-0472">Membrane</keyword>
<proteinExistence type="inferred from homology"/>
<dbReference type="GO" id="GO:0019867">
    <property type="term" value="C:outer membrane"/>
    <property type="evidence" value="ECO:0007669"/>
    <property type="project" value="InterPro"/>
</dbReference>
<gene>
    <name evidence="7" type="ORF">GTP77_00895</name>
</gene>
<dbReference type="Proteomes" id="UP000450676">
    <property type="component" value="Unassembled WGS sequence"/>
</dbReference>
<sequence>MKFPLKTTLAACTLLLGGQAMAQITLYQNEGWRGRAVSISSTSDDLRRVGFNDRASSVVVEKGRWEVCEDAGFRGQCRILKRGSYESLAGMGLNDRVSSVRAVRGNRYSQNEAPPPLPQASYEYRQRPNERTYEARVTSVRAVVGPPEQRCWVERQQVQDSRPNTGGMLAGAILGGVLGHQIGGGTGRDIATVGGALAGGAVGANAGRSNNTYGQDVRRCENVANATPQYWDVTYEYRGVEHRTQLAAAPGEYIPVNRDGVPRM</sequence>
<dbReference type="Gene3D" id="2.60.20.10">
    <property type="entry name" value="Crystallins"/>
    <property type="match status" value="1"/>
</dbReference>
<dbReference type="InterPro" id="IPR051407">
    <property type="entry name" value="Bact_OM_lipoprot/Surf_antigen"/>
</dbReference>
<feature type="chain" id="PRO_5030954654" evidence="5">
    <location>
        <begin position="23"/>
        <end position="264"/>
    </location>
</feature>
<evidence type="ECO:0000259" key="6">
    <source>
        <dbReference type="PROSITE" id="PS50915"/>
    </source>
</evidence>
<dbReference type="Pfam" id="PF05433">
    <property type="entry name" value="Rick_17kDa_Anti"/>
    <property type="match status" value="1"/>
</dbReference>
<keyword evidence="3" id="KW-0677">Repeat</keyword>
<organism evidence="7 8">
    <name type="scientific">Pseudoduganella aquatica</name>
    <dbReference type="NCBI Taxonomy" id="2660641"/>
    <lineage>
        <taxon>Bacteria</taxon>
        <taxon>Pseudomonadati</taxon>
        <taxon>Pseudomonadota</taxon>
        <taxon>Betaproteobacteria</taxon>
        <taxon>Burkholderiales</taxon>
        <taxon>Oxalobacteraceae</taxon>
        <taxon>Telluria group</taxon>
        <taxon>Pseudoduganella</taxon>
    </lineage>
</organism>
<dbReference type="InterPro" id="IPR008816">
    <property type="entry name" value="Gly_zipper_2TM_dom"/>
</dbReference>
<dbReference type="EMBL" id="WWCU01000001">
    <property type="protein sequence ID" value="MYN05889.1"/>
    <property type="molecule type" value="Genomic_DNA"/>
</dbReference>
<dbReference type="Pfam" id="PF00030">
    <property type="entry name" value="Crystall"/>
    <property type="match status" value="1"/>
</dbReference>
<comment type="subcellular location">
    <subcellularLocation>
        <location evidence="1">Membrane</location>
    </subcellularLocation>
</comment>